<protein>
    <submittedName>
        <fullName evidence="1">Uncharacterized protein</fullName>
    </submittedName>
</protein>
<accession>B8IIV3</accession>
<name>B8IIV3_METNO</name>
<evidence type="ECO:0000313" key="2">
    <source>
        <dbReference type="Proteomes" id="UP000008207"/>
    </source>
</evidence>
<dbReference type="eggNOG" id="ENOG5033JMT">
    <property type="taxonomic scope" value="Bacteria"/>
</dbReference>
<sequence>MGLLDGSLAGVFAAGFSWLYADAVYTVDEPSEGGSKWDPAPPTPKTYPCKAMRDEWTAYERQGGLIGAQDWKVLVLTESLPVTPVEGARITLYGQTLTIASAGGGAPAVTTDPARGAWVLRCRL</sequence>
<dbReference type="OrthoDB" id="7205619at2"/>
<dbReference type="KEGG" id="mno:Mnod_7006"/>
<evidence type="ECO:0000313" key="1">
    <source>
        <dbReference type="EMBL" id="ACL61748.1"/>
    </source>
</evidence>
<proteinExistence type="predicted"/>
<organism evidence="1 2">
    <name type="scientific">Methylobacterium nodulans (strain LMG 21967 / CNCM I-2342 / ORS 2060)</name>
    <dbReference type="NCBI Taxonomy" id="460265"/>
    <lineage>
        <taxon>Bacteria</taxon>
        <taxon>Pseudomonadati</taxon>
        <taxon>Pseudomonadota</taxon>
        <taxon>Alphaproteobacteria</taxon>
        <taxon>Hyphomicrobiales</taxon>
        <taxon>Methylobacteriaceae</taxon>
        <taxon>Methylobacterium</taxon>
    </lineage>
</organism>
<dbReference type="AlphaFoldDB" id="B8IIV3"/>
<gene>
    <name evidence="1" type="ordered locus">Mnod_7006</name>
</gene>
<keyword evidence="2" id="KW-1185">Reference proteome</keyword>
<dbReference type="Proteomes" id="UP000008207">
    <property type="component" value="Chromosome"/>
</dbReference>
<dbReference type="HOGENOM" id="CLU_2012601_0_0_5"/>
<dbReference type="STRING" id="460265.Mnod_7006"/>
<dbReference type="RefSeq" id="WP_015933311.1">
    <property type="nucleotide sequence ID" value="NC_011894.1"/>
</dbReference>
<reference evidence="1 2" key="1">
    <citation type="submission" date="2009-01" db="EMBL/GenBank/DDBJ databases">
        <title>Complete sequence of chromosome of Methylobacterium nodulans ORS 2060.</title>
        <authorList>
            <consortium name="US DOE Joint Genome Institute"/>
            <person name="Lucas S."/>
            <person name="Copeland A."/>
            <person name="Lapidus A."/>
            <person name="Glavina del Rio T."/>
            <person name="Dalin E."/>
            <person name="Tice H."/>
            <person name="Bruce D."/>
            <person name="Goodwin L."/>
            <person name="Pitluck S."/>
            <person name="Sims D."/>
            <person name="Brettin T."/>
            <person name="Detter J.C."/>
            <person name="Han C."/>
            <person name="Larimer F."/>
            <person name="Land M."/>
            <person name="Hauser L."/>
            <person name="Kyrpides N."/>
            <person name="Ivanova N."/>
            <person name="Marx C.J."/>
            <person name="Richardson P."/>
        </authorList>
    </citation>
    <scope>NUCLEOTIDE SEQUENCE [LARGE SCALE GENOMIC DNA]</scope>
    <source>
        <strain evidence="2">LMG 21967 / CNCM I-2342 / ORS 2060</strain>
    </source>
</reference>
<dbReference type="EMBL" id="CP001349">
    <property type="protein sequence ID" value="ACL61748.1"/>
    <property type="molecule type" value="Genomic_DNA"/>
</dbReference>